<protein>
    <submittedName>
        <fullName evidence="8">Protein CROWDED NUCLEI 1-like</fullName>
    </submittedName>
</protein>
<comment type="similarity">
    <text evidence="4">Belongs to the CRWN family.</text>
</comment>
<proteinExistence type="inferred from homology"/>
<feature type="coiled-coil region" evidence="5">
    <location>
        <begin position="90"/>
        <end position="155"/>
    </location>
</feature>
<feature type="compositionally biased region" description="Basic residues" evidence="6">
    <location>
        <begin position="947"/>
        <end position="956"/>
    </location>
</feature>
<name>A0ABM4WBH7_COFAR</name>
<feature type="coiled-coil region" evidence="5">
    <location>
        <begin position="232"/>
        <end position="296"/>
    </location>
</feature>
<feature type="compositionally biased region" description="Basic and acidic residues" evidence="6">
    <location>
        <begin position="930"/>
        <end position="946"/>
    </location>
</feature>
<evidence type="ECO:0000256" key="1">
    <source>
        <dbReference type="ARBA" id="ARBA00023054"/>
    </source>
</evidence>
<feature type="coiled-coil region" evidence="5">
    <location>
        <begin position="325"/>
        <end position="610"/>
    </location>
</feature>
<dbReference type="RefSeq" id="XP_071929138.1">
    <property type="nucleotide sequence ID" value="XM_072073037.1"/>
</dbReference>
<evidence type="ECO:0000256" key="2">
    <source>
        <dbReference type="ARBA" id="ARBA00023242"/>
    </source>
</evidence>
<evidence type="ECO:0000256" key="5">
    <source>
        <dbReference type="SAM" id="Coils"/>
    </source>
</evidence>
<comment type="subcellular location">
    <subcellularLocation>
        <location evidence="3">Nucleus lamina</location>
    </subcellularLocation>
</comment>
<sequence>MFTPQKNPWPALSITPRSEALGSARSGGGPRTTASNPRNLGKGKAVMYIDGPAEPPPPPPLGLLSDNGGREVGELENMDDWRRFREVGLLDEATMERRDKEALLEKIARLERELLDYQHYMGLLLIEKKEWTSKFEELRESIAEGQELLKREQASHSIALAEVEKREENLRKALNVERQCVADLEKALRETRVECEQVKLTSETKLADAKALVSGAQDSSFEVQEKLSAADAKLAEASRKTLELDRKLLEIEARESVLRRERMSLKAEQEAHEASFSKHREDIREWEKKLQEGEEKLCEARRIINEREEKANGMDKVLKQSEKMLEEKMEKINLANLVLKEKEHDIEVRLESLAVKEEKAEYLRRQLEEKEKELSTLTEKLSARERVEIQKLLDEQRIALDLKNQQFESELEGKRRLLDEEMRKKSDDLDEKEAEITHMEEKLRKREQGLENKSDRVKEKEKDVEAKLKLLKEKEKNMKKEEKNLDLVKEEIISEKESLLVLKDELKKMEVEISQKQLDIHVESERLKVIDAERREYARLQTELKEEIEKCRLKKELLLKEGEDLKQDRKKFEEGWEALDEKRAAVTAELQQLTEEKQMFEKLQHSEEDRLRNERIANEDYIRRELEVIKLEKESFAANMRYEESVLSDKYRNERDQLQRDFEARRMNLETDMLKKQEEMEKSLQEKRREFELERETELSNINYQKEEVKKELEYLSSERFSFEREKQDIVSNREQLKKQQLEMQKDIDELVMLIEKLKDQRGRFVQQRSQFLAFVERLKNCKSCGDFVRDYVLSDLAEIEHNEASAPPMEDELLEKVSSYGTKVGRSPTETDLKSSGSGGRVSWLQKCTSRLFNLSPKTIKHLGPQNLEQTVFDRPLFVDGKTEGSSMDFIAKTAAPSTFEGADQSLEVAASGDNLSNVEGRIQQVTEDSQHTERRSGQQRPEKKTRGRPRRTHSVKAVVEDAAVILGNMPNGPIIHEEQQKNAINDESRAELSLADKTARKRTRAQSSIMTGGELEADGSEGHSESVTAGGRRKRRQTVTPLQNPGEKRYNLRRHKTVGTATASQASVDSRKRVEAAEGGGDGTFEAVNAEVTSGPVVEIASDKHNPIPLVQVTSYKRDKTRATSDQAFQFRRPGSNLDGDADAAEIEVVDFSEVNGTREYNGEDEHGSTLYSDVGDDNDDDDGDDSEHPGETSVSRKIWNFFTS</sequence>
<evidence type="ECO:0000256" key="6">
    <source>
        <dbReference type="SAM" id="MobiDB-lite"/>
    </source>
</evidence>
<evidence type="ECO:0000256" key="3">
    <source>
        <dbReference type="ARBA" id="ARBA00024186"/>
    </source>
</evidence>
<keyword evidence="1 5" id="KW-0175">Coiled coil</keyword>
<dbReference type="Proteomes" id="UP001652660">
    <property type="component" value="Chromosome 11e"/>
</dbReference>
<dbReference type="GeneID" id="140021732"/>
<feature type="region of interest" description="Disordered" evidence="6">
    <location>
        <begin position="1158"/>
        <end position="1199"/>
    </location>
</feature>
<reference evidence="8" key="1">
    <citation type="submission" date="2025-08" db="UniProtKB">
        <authorList>
            <consortium name="RefSeq"/>
        </authorList>
    </citation>
    <scope>IDENTIFICATION</scope>
    <source>
        <tissue evidence="8">Leaves</tissue>
    </source>
</reference>
<feature type="compositionally biased region" description="Polar residues" evidence="6">
    <location>
        <begin position="1061"/>
        <end position="1070"/>
    </location>
</feature>
<feature type="region of interest" description="Disordered" evidence="6">
    <location>
        <begin position="1"/>
        <end position="68"/>
    </location>
</feature>
<dbReference type="PANTHER" id="PTHR31908:SF9">
    <property type="entry name" value="PROTEIN CROWDED NUCLEI 3"/>
    <property type="match status" value="1"/>
</dbReference>
<organism evidence="7 8">
    <name type="scientific">Coffea arabica</name>
    <name type="common">Arabian coffee</name>
    <dbReference type="NCBI Taxonomy" id="13443"/>
    <lineage>
        <taxon>Eukaryota</taxon>
        <taxon>Viridiplantae</taxon>
        <taxon>Streptophyta</taxon>
        <taxon>Embryophyta</taxon>
        <taxon>Tracheophyta</taxon>
        <taxon>Spermatophyta</taxon>
        <taxon>Magnoliopsida</taxon>
        <taxon>eudicotyledons</taxon>
        <taxon>Gunneridae</taxon>
        <taxon>Pentapetalae</taxon>
        <taxon>asterids</taxon>
        <taxon>lamiids</taxon>
        <taxon>Gentianales</taxon>
        <taxon>Rubiaceae</taxon>
        <taxon>Ixoroideae</taxon>
        <taxon>Gardenieae complex</taxon>
        <taxon>Bertiereae - Coffeeae clade</taxon>
        <taxon>Coffeeae</taxon>
        <taxon>Coffea</taxon>
    </lineage>
</organism>
<gene>
    <name evidence="8" type="primary">LOC140021732</name>
</gene>
<dbReference type="PANTHER" id="PTHR31908">
    <property type="entry name" value="PROTEIN CROWDED NUCLEI 4"/>
    <property type="match status" value="1"/>
</dbReference>
<keyword evidence="2" id="KW-0539">Nucleus</keyword>
<evidence type="ECO:0000313" key="8">
    <source>
        <dbReference type="RefSeq" id="XP_071929138.1"/>
    </source>
</evidence>
<dbReference type="InterPro" id="IPR040418">
    <property type="entry name" value="CRWN"/>
</dbReference>
<keyword evidence="7" id="KW-1185">Reference proteome</keyword>
<feature type="coiled-coil region" evidence="5">
    <location>
        <begin position="666"/>
        <end position="697"/>
    </location>
</feature>
<feature type="region of interest" description="Disordered" evidence="6">
    <location>
        <begin position="996"/>
        <end position="1084"/>
    </location>
</feature>
<feature type="region of interest" description="Disordered" evidence="6">
    <location>
        <begin position="927"/>
        <end position="957"/>
    </location>
</feature>
<feature type="compositionally biased region" description="Acidic residues" evidence="6">
    <location>
        <begin position="1177"/>
        <end position="1188"/>
    </location>
</feature>
<evidence type="ECO:0000313" key="7">
    <source>
        <dbReference type="Proteomes" id="UP001652660"/>
    </source>
</evidence>
<evidence type="ECO:0000256" key="4">
    <source>
        <dbReference type="ARBA" id="ARBA00024208"/>
    </source>
</evidence>
<accession>A0ABM4WBH7</accession>